<dbReference type="SMART" id="SM00382">
    <property type="entry name" value="AAA"/>
    <property type="match status" value="1"/>
</dbReference>
<dbReference type="InterPro" id="IPR050764">
    <property type="entry name" value="CbbQ/NirQ/NorQ/GpvN"/>
</dbReference>
<dbReference type="EMBL" id="LR798394">
    <property type="protein sequence ID" value="CAB5228621.1"/>
    <property type="molecule type" value="Genomic_DNA"/>
</dbReference>
<feature type="domain" description="AAA+ ATPase" evidence="1">
    <location>
        <begin position="189"/>
        <end position="334"/>
    </location>
</feature>
<evidence type="ECO:0000259" key="1">
    <source>
        <dbReference type="SMART" id="SM00382"/>
    </source>
</evidence>
<dbReference type="Gene3D" id="3.40.50.300">
    <property type="entry name" value="P-loop containing nucleotide triphosphate hydrolases"/>
    <property type="match status" value="1"/>
</dbReference>
<dbReference type="GO" id="GO:0016887">
    <property type="term" value="F:ATP hydrolysis activity"/>
    <property type="evidence" value="ECO:0007669"/>
    <property type="project" value="InterPro"/>
</dbReference>
<organism evidence="2">
    <name type="scientific">uncultured Caudovirales phage</name>
    <dbReference type="NCBI Taxonomy" id="2100421"/>
    <lineage>
        <taxon>Viruses</taxon>
        <taxon>Duplodnaviria</taxon>
        <taxon>Heunggongvirae</taxon>
        <taxon>Uroviricota</taxon>
        <taxon>Caudoviricetes</taxon>
        <taxon>Peduoviridae</taxon>
        <taxon>Maltschvirus</taxon>
        <taxon>Maltschvirus maltsch</taxon>
    </lineage>
</organism>
<dbReference type="Pfam" id="PF07728">
    <property type="entry name" value="AAA_5"/>
    <property type="match status" value="1"/>
</dbReference>
<dbReference type="PANTHER" id="PTHR42759">
    <property type="entry name" value="MOXR FAMILY PROTEIN"/>
    <property type="match status" value="1"/>
</dbReference>
<dbReference type="InterPro" id="IPR027417">
    <property type="entry name" value="P-loop_NTPase"/>
</dbReference>
<dbReference type="PANTHER" id="PTHR42759:SF1">
    <property type="entry name" value="MAGNESIUM-CHELATASE SUBUNIT CHLD"/>
    <property type="match status" value="1"/>
</dbReference>
<protein>
    <submittedName>
        <fullName evidence="2">ATPase-like protein</fullName>
    </submittedName>
</protein>
<dbReference type="SUPFAM" id="SSF52540">
    <property type="entry name" value="P-loop containing nucleoside triphosphate hydrolases"/>
    <property type="match status" value="1"/>
</dbReference>
<dbReference type="InterPro" id="IPR011704">
    <property type="entry name" value="ATPase_dyneun-rel_AAA"/>
</dbReference>
<proteinExistence type="predicted"/>
<reference evidence="2" key="1">
    <citation type="submission" date="2020-05" db="EMBL/GenBank/DDBJ databases">
        <authorList>
            <person name="Chiriac C."/>
            <person name="Salcher M."/>
            <person name="Ghai R."/>
            <person name="Kavagutti S V."/>
        </authorList>
    </citation>
    <scope>NUCLEOTIDE SEQUENCE</scope>
</reference>
<dbReference type="InterPro" id="IPR003593">
    <property type="entry name" value="AAA+_ATPase"/>
</dbReference>
<gene>
    <name evidence="2" type="ORF">UFOVP1549_47</name>
</gene>
<dbReference type="GO" id="GO:0005524">
    <property type="term" value="F:ATP binding"/>
    <property type="evidence" value="ECO:0007669"/>
    <property type="project" value="InterPro"/>
</dbReference>
<accession>A0A6J7XCT5</accession>
<evidence type="ECO:0000313" key="2">
    <source>
        <dbReference type="EMBL" id="CAB5228621.1"/>
    </source>
</evidence>
<sequence length="423" mass="45197">MATASKSILSIDKNTKRVQFTDGKWVSFPNLSKVELIKVGSFLQVKWNGTPMHKSLTEIRNIVDVALVGTTVTMQPTVEKQIIRTTEPVVPAKAVTPTGSSLDAVIATMVANIMQTIPVGIDEDKVRDIVSDVIDPMALATSVAMDRLNTKIEALQPKVTQIIVKDRPAITLKGVQHKAFGDIMMSISARCNTFLVGPAGTGKTTMVSQVAEALNLGFHAENLTAATTEYALKGFKDANSNYVPTKLREFFQNGGVYLLDEIDNANPNVLGVLNSALSNGFMAFPDGMVSKHPDFIAVAAGNTYGNGATAEYVGRNPIDGATLDRFAFFNVDIDESVEDAMLAGFGLPSATASTWLKAVRQSRQNVATSGLRVIVSPRATANGAGLLAQGMDMDKVYNATVLKGAKQDQVEKIRQGVTLSVSA</sequence>
<name>A0A6J7XCT5_9CAUD</name>